<feature type="transmembrane region" description="Helical" evidence="1">
    <location>
        <begin position="552"/>
        <end position="572"/>
    </location>
</feature>
<feature type="transmembrane region" description="Helical" evidence="1">
    <location>
        <begin position="212"/>
        <end position="235"/>
    </location>
</feature>
<name>A0A6G1H0M9_9PEZI</name>
<dbReference type="AlphaFoldDB" id="A0A6G1H0M9"/>
<dbReference type="OrthoDB" id="2688021at2759"/>
<keyword evidence="1" id="KW-1133">Transmembrane helix</keyword>
<dbReference type="Proteomes" id="UP000800041">
    <property type="component" value="Unassembled WGS sequence"/>
</dbReference>
<feature type="transmembrane region" description="Helical" evidence="1">
    <location>
        <begin position="519"/>
        <end position="546"/>
    </location>
</feature>
<reference evidence="2" key="1">
    <citation type="journal article" date="2020" name="Stud. Mycol.">
        <title>101 Dothideomycetes genomes: a test case for predicting lifestyles and emergence of pathogens.</title>
        <authorList>
            <person name="Haridas S."/>
            <person name="Albert R."/>
            <person name="Binder M."/>
            <person name="Bloem J."/>
            <person name="Labutti K."/>
            <person name="Salamov A."/>
            <person name="Andreopoulos B."/>
            <person name="Baker S."/>
            <person name="Barry K."/>
            <person name="Bills G."/>
            <person name="Bluhm B."/>
            <person name="Cannon C."/>
            <person name="Castanera R."/>
            <person name="Culley D."/>
            <person name="Daum C."/>
            <person name="Ezra D."/>
            <person name="Gonzalez J."/>
            <person name="Henrissat B."/>
            <person name="Kuo A."/>
            <person name="Liang C."/>
            <person name="Lipzen A."/>
            <person name="Lutzoni F."/>
            <person name="Magnuson J."/>
            <person name="Mondo S."/>
            <person name="Nolan M."/>
            <person name="Ohm R."/>
            <person name="Pangilinan J."/>
            <person name="Park H.-J."/>
            <person name="Ramirez L."/>
            <person name="Alfaro M."/>
            <person name="Sun H."/>
            <person name="Tritt A."/>
            <person name="Yoshinaga Y."/>
            <person name="Zwiers L.-H."/>
            <person name="Turgeon B."/>
            <person name="Goodwin S."/>
            <person name="Spatafora J."/>
            <person name="Crous P."/>
            <person name="Grigoriev I."/>
        </authorList>
    </citation>
    <scope>NUCLEOTIDE SEQUENCE</scope>
    <source>
        <strain evidence="2">CBS 113979</strain>
    </source>
</reference>
<feature type="transmembrane region" description="Helical" evidence="1">
    <location>
        <begin position="408"/>
        <end position="428"/>
    </location>
</feature>
<sequence length="652" mass="72900">MSEYQPPPNVHLDGRCDFCSLQKREHKFLSRYNPYDFEDVPHKNNQYPRPLQTSPGLPPLLDIWKRASSIYSQEMASDLDTTIASSHASTMNSDYPKKVDIYITDLSSECTSFLSREKKSYQGKKVESSNSGFKRALTTRNACIFGLVLAWIITALSLSTGIYLIASPRVPLPEWLKHRAVEMGVMEQWWAMRTEIGRFYWLGHRLFPLPQALAIFLPLLLNIVLTLVFDSLSYIHTTTQRWALWHDGKLDYNSNLRLFSNTTHAPTRWYANIVSAIALIFAYGGSSVLAWEIHIKGILAVGEESSYIATTKVPGPRYGLNFNGYAITGLGASLFIQASLSTWCLLYKPGNVLTWSSHPLATLKASMSARHRRSNFTGKKDSWIVARTRPYQPSAISSVPQVKWILRLLWTVVLLLSVWVFIVAAVGVRERFATAEAVEELAGNTSFGAYWVYYCQIGIKYSSASSRKDWLGFIVQSVVQSPLTLGLHCLELLINLGRDEKAWRETTTARGANMNRNSVLAFLGSWQAALLVLAKAVIHWVFGYAFSCNEHAWMTLIPLVTLTGLLLILVLFGECIMRKNQKGPQPAAYGNLHMLAEMVDNWGEGFGDGTVWWGDKGEVAGVRRVGTGGMRLASVEVGELYAGVRGGSSILM</sequence>
<protein>
    <submittedName>
        <fullName evidence="2">Uncharacterized protein</fullName>
    </submittedName>
</protein>
<dbReference type="EMBL" id="ML977155">
    <property type="protein sequence ID" value="KAF1986761.1"/>
    <property type="molecule type" value="Genomic_DNA"/>
</dbReference>
<keyword evidence="3" id="KW-1185">Reference proteome</keyword>
<feature type="transmembrane region" description="Helical" evidence="1">
    <location>
        <begin position="325"/>
        <end position="347"/>
    </location>
</feature>
<feature type="transmembrane region" description="Helical" evidence="1">
    <location>
        <begin position="470"/>
        <end position="494"/>
    </location>
</feature>
<evidence type="ECO:0000256" key="1">
    <source>
        <dbReference type="SAM" id="Phobius"/>
    </source>
</evidence>
<keyword evidence="1" id="KW-0812">Transmembrane</keyword>
<proteinExistence type="predicted"/>
<evidence type="ECO:0000313" key="3">
    <source>
        <dbReference type="Proteomes" id="UP000800041"/>
    </source>
</evidence>
<evidence type="ECO:0000313" key="2">
    <source>
        <dbReference type="EMBL" id="KAF1986761.1"/>
    </source>
</evidence>
<organism evidence="2 3">
    <name type="scientific">Aulographum hederae CBS 113979</name>
    <dbReference type="NCBI Taxonomy" id="1176131"/>
    <lineage>
        <taxon>Eukaryota</taxon>
        <taxon>Fungi</taxon>
        <taxon>Dikarya</taxon>
        <taxon>Ascomycota</taxon>
        <taxon>Pezizomycotina</taxon>
        <taxon>Dothideomycetes</taxon>
        <taxon>Pleosporomycetidae</taxon>
        <taxon>Aulographales</taxon>
        <taxon>Aulographaceae</taxon>
    </lineage>
</organism>
<feature type="transmembrane region" description="Helical" evidence="1">
    <location>
        <begin position="269"/>
        <end position="291"/>
    </location>
</feature>
<gene>
    <name evidence="2" type="ORF">K402DRAFT_65769</name>
</gene>
<feature type="transmembrane region" description="Helical" evidence="1">
    <location>
        <begin position="142"/>
        <end position="166"/>
    </location>
</feature>
<keyword evidence="1" id="KW-0472">Membrane</keyword>
<accession>A0A6G1H0M9</accession>